<evidence type="ECO:0000256" key="1">
    <source>
        <dbReference type="SAM" id="Phobius"/>
    </source>
</evidence>
<dbReference type="Proteomes" id="UP000185003">
    <property type="component" value="Unassembled WGS sequence"/>
</dbReference>
<dbReference type="AlphaFoldDB" id="A0A1N6DDE1"/>
<protein>
    <submittedName>
        <fullName evidence="4">FecR protein</fullName>
    </submittedName>
</protein>
<dbReference type="InterPro" id="IPR006860">
    <property type="entry name" value="FecR"/>
</dbReference>
<reference evidence="4 5" key="1">
    <citation type="submission" date="2016-11" db="EMBL/GenBank/DDBJ databases">
        <authorList>
            <person name="Jaros S."/>
            <person name="Januszkiewicz K."/>
            <person name="Wedrychowicz H."/>
        </authorList>
    </citation>
    <scope>NUCLEOTIDE SEQUENCE [LARGE SCALE GENOMIC DNA]</scope>
    <source>
        <strain evidence="4 5">DSM 24787</strain>
    </source>
</reference>
<keyword evidence="5" id="KW-1185">Reference proteome</keyword>
<dbReference type="Gene3D" id="3.55.50.30">
    <property type="match status" value="1"/>
</dbReference>
<dbReference type="PANTHER" id="PTHR30273">
    <property type="entry name" value="PERIPLASMIC SIGNAL SENSOR AND SIGMA FACTOR ACTIVATOR FECR-RELATED"/>
    <property type="match status" value="1"/>
</dbReference>
<keyword evidence="1" id="KW-0472">Membrane</keyword>
<evidence type="ECO:0000313" key="4">
    <source>
        <dbReference type="EMBL" id="SIN68805.1"/>
    </source>
</evidence>
<dbReference type="EMBL" id="FSRA01000001">
    <property type="protein sequence ID" value="SIN68805.1"/>
    <property type="molecule type" value="Genomic_DNA"/>
</dbReference>
<evidence type="ECO:0000259" key="2">
    <source>
        <dbReference type="Pfam" id="PF04773"/>
    </source>
</evidence>
<dbReference type="RefSeq" id="WP_074237782.1">
    <property type="nucleotide sequence ID" value="NZ_FSRA01000001.1"/>
</dbReference>
<evidence type="ECO:0000313" key="5">
    <source>
        <dbReference type="Proteomes" id="UP000185003"/>
    </source>
</evidence>
<dbReference type="STRING" id="536979.SAMN04488055_0637"/>
<keyword evidence="1" id="KW-1133">Transmembrane helix</keyword>
<evidence type="ECO:0000259" key="3">
    <source>
        <dbReference type="Pfam" id="PF16344"/>
    </source>
</evidence>
<dbReference type="PIRSF" id="PIRSF018266">
    <property type="entry name" value="FecR"/>
    <property type="match status" value="1"/>
</dbReference>
<dbReference type="Pfam" id="PF04773">
    <property type="entry name" value="FecR"/>
    <property type="match status" value="1"/>
</dbReference>
<dbReference type="InterPro" id="IPR012373">
    <property type="entry name" value="Ferrdict_sens_TM"/>
</dbReference>
<dbReference type="PANTHER" id="PTHR30273:SF2">
    <property type="entry name" value="PROTEIN FECR"/>
    <property type="match status" value="1"/>
</dbReference>
<feature type="domain" description="FecR protein" evidence="2">
    <location>
        <begin position="177"/>
        <end position="271"/>
    </location>
</feature>
<dbReference type="Pfam" id="PF16344">
    <property type="entry name" value="FecR_C"/>
    <property type="match status" value="1"/>
</dbReference>
<feature type="domain" description="Protein FecR C-terminal" evidence="3">
    <location>
        <begin position="309"/>
        <end position="375"/>
    </location>
</feature>
<organism evidence="4 5">
    <name type="scientific">Chitinophaga niabensis</name>
    <dbReference type="NCBI Taxonomy" id="536979"/>
    <lineage>
        <taxon>Bacteria</taxon>
        <taxon>Pseudomonadati</taxon>
        <taxon>Bacteroidota</taxon>
        <taxon>Chitinophagia</taxon>
        <taxon>Chitinophagales</taxon>
        <taxon>Chitinophagaceae</taxon>
        <taxon>Chitinophaga</taxon>
    </lineage>
</organism>
<gene>
    <name evidence="4" type="ORF">SAMN04488055_0637</name>
</gene>
<dbReference type="Gene3D" id="2.60.120.1440">
    <property type="match status" value="1"/>
</dbReference>
<proteinExistence type="predicted"/>
<feature type="transmembrane region" description="Helical" evidence="1">
    <location>
        <begin position="78"/>
        <end position="97"/>
    </location>
</feature>
<dbReference type="OrthoDB" id="1099963at2"/>
<name>A0A1N6DDE1_9BACT</name>
<dbReference type="InterPro" id="IPR032508">
    <property type="entry name" value="FecR_C"/>
</dbReference>
<sequence length="379" mass="41271">MIFHERFAYLLKQAAQHSATAAELEELCELLKREEISPELLPDMPPVSYDAAHWDNIASGILAADKQNIIPIRAKRRWLWAAAGVALLVTAAGYFLFQPTTIRQPVIAVKPSPPQDIAPGGNRATLVLGDGSQLTLDSAANGTLSQQGNTQVVKLANGQLAYQTAGQSSIQTIFYNTIFTPRGGKYKVTLPDGSKVWLNAASSLRYPTAFTDTRSVELNGEAYFDIAPDASHPFIVSSGKTVVEVLGTTFNMMAYTDEANIRTTLLSGAVKVNGQKLKPGQCASISNGKLSIEEEVNTEAAVAWKNGYIQFEGNNIRSAMRQISRWYDVEVTYRGEVPSHFRGIIPSDVPVSEVLKMMEMTGEVTFEISGRTIIVSPGK</sequence>
<dbReference type="GO" id="GO:0016989">
    <property type="term" value="F:sigma factor antagonist activity"/>
    <property type="evidence" value="ECO:0007669"/>
    <property type="project" value="TreeGrafter"/>
</dbReference>
<accession>A0A1N6DDE1</accession>
<keyword evidence="1" id="KW-0812">Transmembrane</keyword>